<evidence type="ECO:0000256" key="6">
    <source>
        <dbReference type="ARBA" id="ARBA00023288"/>
    </source>
</evidence>
<feature type="domain" description="ABC transporter substrate-binding protein PnrA-like" evidence="8">
    <location>
        <begin position="26"/>
        <end position="319"/>
    </location>
</feature>
<dbReference type="Pfam" id="PF02608">
    <property type="entry name" value="Bmp"/>
    <property type="match status" value="1"/>
</dbReference>
<dbReference type="RefSeq" id="WP_109825006.1">
    <property type="nucleotide sequence ID" value="NZ_QGKL01000041.1"/>
</dbReference>
<protein>
    <submittedName>
        <fullName evidence="9">BMP family ABC transporter substrate-binding protein</fullName>
    </submittedName>
</protein>
<dbReference type="OrthoDB" id="9784230at2"/>
<keyword evidence="3" id="KW-1003">Cell membrane</keyword>
<dbReference type="SUPFAM" id="SSF53822">
    <property type="entry name" value="Periplasmic binding protein-like I"/>
    <property type="match status" value="1"/>
</dbReference>
<dbReference type="CDD" id="cd06354">
    <property type="entry name" value="PBP1_PrnA-like"/>
    <property type="match status" value="1"/>
</dbReference>
<feature type="chain" id="PRO_5016392000" evidence="7">
    <location>
        <begin position="21"/>
        <end position="330"/>
    </location>
</feature>
<dbReference type="GO" id="GO:0005886">
    <property type="term" value="C:plasma membrane"/>
    <property type="evidence" value="ECO:0007669"/>
    <property type="project" value="UniProtKB-SubCell"/>
</dbReference>
<gene>
    <name evidence="9" type="ORF">DKT75_17020</name>
</gene>
<keyword evidence="6" id="KW-0449">Lipoprotein</keyword>
<keyword evidence="4 7" id="KW-0732">Signal</keyword>
<reference evidence="9 10" key="1">
    <citation type="submission" date="2018-05" db="EMBL/GenBank/DDBJ databases">
        <title>Leucothrix arctica sp. nov., isolated from Arctic seawater.</title>
        <authorList>
            <person name="Choi A."/>
            <person name="Baek K."/>
        </authorList>
    </citation>
    <scope>NUCLEOTIDE SEQUENCE [LARGE SCALE GENOMIC DNA]</scope>
    <source>
        <strain evidence="9 10">IMCC9719</strain>
    </source>
</reference>
<dbReference type="InterPro" id="IPR050957">
    <property type="entry name" value="BMP_lipoprotein"/>
</dbReference>
<accession>A0A317C6H5</accession>
<evidence type="ECO:0000313" key="9">
    <source>
        <dbReference type="EMBL" id="PWQ94236.1"/>
    </source>
</evidence>
<evidence type="ECO:0000256" key="2">
    <source>
        <dbReference type="ARBA" id="ARBA00008610"/>
    </source>
</evidence>
<comment type="caution">
    <text evidence="9">The sequence shown here is derived from an EMBL/GenBank/DDBJ whole genome shotgun (WGS) entry which is preliminary data.</text>
</comment>
<keyword evidence="5" id="KW-0472">Membrane</keyword>
<evidence type="ECO:0000256" key="4">
    <source>
        <dbReference type="ARBA" id="ARBA00022729"/>
    </source>
</evidence>
<dbReference type="PANTHER" id="PTHR34296">
    <property type="entry name" value="TRANSCRIPTIONAL ACTIVATOR PROTEIN MED"/>
    <property type="match status" value="1"/>
</dbReference>
<dbReference type="EMBL" id="QGKL01000041">
    <property type="protein sequence ID" value="PWQ94236.1"/>
    <property type="molecule type" value="Genomic_DNA"/>
</dbReference>
<proteinExistence type="inferred from homology"/>
<evidence type="ECO:0000313" key="10">
    <source>
        <dbReference type="Proteomes" id="UP000245506"/>
    </source>
</evidence>
<dbReference type="AlphaFoldDB" id="A0A317C6H5"/>
<evidence type="ECO:0000256" key="7">
    <source>
        <dbReference type="SAM" id="SignalP"/>
    </source>
</evidence>
<organism evidence="9 10">
    <name type="scientific">Leucothrix arctica</name>
    <dbReference type="NCBI Taxonomy" id="1481894"/>
    <lineage>
        <taxon>Bacteria</taxon>
        <taxon>Pseudomonadati</taxon>
        <taxon>Pseudomonadota</taxon>
        <taxon>Gammaproteobacteria</taxon>
        <taxon>Thiotrichales</taxon>
        <taxon>Thiotrichaceae</taxon>
        <taxon>Leucothrix</taxon>
    </lineage>
</organism>
<comment type="subcellular location">
    <subcellularLocation>
        <location evidence="1">Cell membrane</location>
        <topology evidence="1">Lipid-anchor</topology>
    </subcellularLocation>
</comment>
<sequence length="330" mass="35263">MKRFIPVVAVAGLMLSNAMAADISPAVVYDKAGKNDKSFNEAVYHGITKFTKDTGIKVREVEPTNEAQVGQGLSKLAKRKSSPIVGVGFSMASAVEKAATEYPETKFTIIDMVVGLPNVQSIVFAEHEGSFLVGALAAMKSTTAKVGFVGGMDIPLIRKFSCGYEQGAKYQNKDIEVMSNMIGSTGAAFNNPSKGGELAKSQFEKGADVVFSAAGGSGAGVYQAAKDLGKYAIGVDSNQNHLQPGTMLTSMVKRVGEAAYVSFSEAKEGTWKSEIKVMDLKAGGVDWALDDNNRDLVTPDMEKRMGELKALIISGHIKVHDYMSDKKCEY</sequence>
<evidence type="ECO:0000256" key="5">
    <source>
        <dbReference type="ARBA" id="ARBA00023136"/>
    </source>
</evidence>
<dbReference type="Proteomes" id="UP000245506">
    <property type="component" value="Unassembled WGS sequence"/>
</dbReference>
<evidence type="ECO:0000256" key="1">
    <source>
        <dbReference type="ARBA" id="ARBA00004193"/>
    </source>
</evidence>
<evidence type="ECO:0000256" key="3">
    <source>
        <dbReference type="ARBA" id="ARBA00022475"/>
    </source>
</evidence>
<dbReference type="InterPro" id="IPR028082">
    <property type="entry name" value="Peripla_BP_I"/>
</dbReference>
<keyword evidence="10" id="KW-1185">Reference proteome</keyword>
<dbReference type="PANTHER" id="PTHR34296:SF2">
    <property type="entry name" value="ABC TRANSPORTER GUANOSINE-BINDING PROTEIN NUPN"/>
    <property type="match status" value="1"/>
</dbReference>
<name>A0A317C6H5_9GAMM</name>
<dbReference type="Gene3D" id="3.40.50.2300">
    <property type="match status" value="2"/>
</dbReference>
<feature type="signal peptide" evidence="7">
    <location>
        <begin position="1"/>
        <end position="20"/>
    </location>
</feature>
<dbReference type="InterPro" id="IPR003760">
    <property type="entry name" value="PnrA-like"/>
</dbReference>
<comment type="similarity">
    <text evidence="2">Belongs to the BMP lipoprotein family.</text>
</comment>
<evidence type="ECO:0000259" key="8">
    <source>
        <dbReference type="Pfam" id="PF02608"/>
    </source>
</evidence>